<dbReference type="AlphaFoldDB" id="A0AAN0NH27"/>
<dbReference type="Proteomes" id="UP001451782">
    <property type="component" value="Chromosome"/>
</dbReference>
<sequence>MSWKLILARAFHKVERGFDRSRRAPARDNPVIDCYGGYATRNHIILRGRVLAKARAISGDLPQSKWRNFRDFLSLFYTEELIGIEIVADHYGERTVTDEEGFFVLMVKRDNAALPPAINIHAAGSDVTHQAPVYGLSDAPFGVISDIDDTILRTGAYLLIKNLWVSATGNVHEREVFPDAVGLLQQFATQGARFFCAI</sequence>
<keyword evidence="3" id="KW-1185">Reference proteome</keyword>
<dbReference type="EMBL" id="CP151762">
    <property type="protein sequence ID" value="WZU63447.1"/>
    <property type="molecule type" value="Genomic_DNA"/>
</dbReference>
<accession>A0AAN0NH27</accession>
<reference evidence="2 3" key="1">
    <citation type="submission" date="2024-04" db="EMBL/GenBank/DDBJ databases">
        <title>Phylogenomic analyses of a clade within the roseobacter group suggest taxonomic reassignments of species of the genera Aestuariivita, Citreicella, Loktanella, Nautella, Pelagibaca, Ruegeria, Thalassobius, Thiobacimonas and Tropicibacter, and the proposal o.</title>
        <authorList>
            <person name="Jeon C.O."/>
        </authorList>
    </citation>
    <scope>NUCLEOTIDE SEQUENCE [LARGE SCALE GENOMIC DNA]</scope>
    <source>
        <strain evidence="2 3">G8-12</strain>
    </source>
</reference>
<dbReference type="KEGG" id="yag:AABB28_16625"/>
<gene>
    <name evidence="2" type="ORF">AABB28_16625</name>
</gene>
<proteinExistence type="predicted"/>
<evidence type="ECO:0000313" key="3">
    <source>
        <dbReference type="Proteomes" id="UP001451782"/>
    </source>
</evidence>
<evidence type="ECO:0000313" key="2">
    <source>
        <dbReference type="EMBL" id="WZU63447.1"/>
    </source>
</evidence>
<dbReference type="InterPro" id="IPR019236">
    <property type="entry name" value="APP1_cat"/>
</dbReference>
<name>A0AAN0NH27_9RHOB</name>
<dbReference type="Pfam" id="PF09949">
    <property type="entry name" value="APP1_cat"/>
    <property type="match status" value="1"/>
</dbReference>
<evidence type="ECO:0000259" key="1">
    <source>
        <dbReference type="Pfam" id="PF09949"/>
    </source>
</evidence>
<protein>
    <submittedName>
        <fullName evidence="2">Phosphatase domain-containing protein</fullName>
    </submittedName>
</protein>
<feature type="domain" description="Phosphatidate phosphatase APP1 catalytic" evidence="1">
    <location>
        <begin position="141"/>
        <end position="194"/>
    </location>
</feature>
<organism evidence="2 3">
    <name type="scientific">Yoonia algicola</name>
    <dbReference type="NCBI Taxonomy" id="3137368"/>
    <lineage>
        <taxon>Bacteria</taxon>
        <taxon>Pseudomonadati</taxon>
        <taxon>Pseudomonadota</taxon>
        <taxon>Alphaproteobacteria</taxon>
        <taxon>Rhodobacterales</taxon>
        <taxon>Paracoccaceae</taxon>
        <taxon>Yoonia</taxon>
    </lineage>
</organism>
<dbReference type="GO" id="GO:0008195">
    <property type="term" value="F:phosphatidate phosphatase activity"/>
    <property type="evidence" value="ECO:0007669"/>
    <property type="project" value="InterPro"/>
</dbReference>